<gene>
    <name evidence="2" type="ORF">CLLU_07140</name>
</gene>
<accession>A0A2T0BQU1</accession>
<evidence type="ECO:0000313" key="3">
    <source>
        <dbReference type="Proteomes" id="UP000237798"/>
    </source>
</evidence>
<evidence type="ECO:0000256" key="1">
    <source>
        <dbReference type="SAM" id="Phobius"/>
    </source>
</evidence>
<reference evidence="2 3" key="1">
    <citation type="submission" date="2018-03" db="EMBL/GenBank/DDBJ databases">
        <title>Genome sequence of Clostridium luticellarii DSM 29923.</title>
        <authorList>
            <person name="Poehlein A."/>
            <person name="Daniel R."/>
        </authorList>
    </citation>
    <scope>NUCLEOTIDE SEQUENCE [LARGE SCALE GENOMIC DNA]</scope>
    <source>
        <strain evidence="2 3">DSM 29923</strain>
    </source>
</reference>
<organism evidence="2 3">
    <name type="scientific">Clostridium luticellarii</name>
    <dbReference type="NCBI Taxonomy" id="1691940"/>
    <lineage>
        <taxon>Bacteria</taxon>
        <taxon>Bacillati</taxon>
        <taxon>Bacillota</taxon>
        <taxon>Clostridia</taxon>
        <taxon>Eubacteriales</taxon>
        <taxon>Clostridiaceae</taxon>
        <taxon>Clostridium</taxon>
    </lineage>
</organism>
<feature type="transmembrane region" description="Helical" evidence="1">
    <location>
        <begin position="6"/>
        <end position="31"/>
    </location>
</feature>
<proteinExistence type="predicted"/>
<keyword evidence="1" id="KW-0812">Transmembrane</keyword>
<keyword evidence="1" id="KW-1133">Transmembrane helix</keyword>
<dbReference type="AlphaFoldDB" id="A0A2T0BQU1"/>
<keyword evidence="1" id="KW-0472">Membrane</keyword>
<dbReference type="Proteomes" id="UP000237798">
    <property type="component" value="Unassembled WGS sequence"/>
</dbReference>
<dbReference type="EMBL" id="PVXP01000006">
    <property type="protein sequence ID" value="PRR86237.1"/>
    <property type="molecule type" value="Genomic_DNA"/>
</dbReference>
<keyword evidence="3" id="KW-1185">Reference proteome</keyword>
<sequence>MITDSVTGAVLISIIDMILLLFFLYVIGLILKLLPLINKIHSNSHGREKHDNT</sequence>
<dbReference type="RefSeq" id="WP_170065727.1">
    <property type="nucleotide sequence ID" value="NZ_JALCPJ010000037.1"/>
</dbReference>
<comment type="caution">
    <text evidence="2">The sequence shown here is derived from an EMBL/GenBank/DDBJ whole genome shotgun (WGS) entry which is preliminary data.</text>
</comment>
<evidence type="ECO:0000313" key="2">
    <source>
        <dbReference type="EMBL" id="PRR86237.1"/>
    </source>
</evidence>
<protein>
    <recommendedName>
        <fullName evidence="4">Oxaloacetate decarboxylase, gamma chain</fullName>
    </recommendedName>
</protein>
<name>A0A2T0BQU1_9CLOT</name>
<evidence type="ECO:0008006" key="4">
    <source>
        <dbReference type="Google" id="ProtNLM"/>
    </source>
</evidence>